<keyword evidence="4" id="KW-1185">Reference proteome</keyword>
<dbReference type="VEuPathDB" id="FungiDB:TREMEDRAFT_68491"/>
<dbReference type="Gene3D" id="2.60.120.330">
    <property type="entry name" value="B-lactam Antibiotic, Isopenicillin N Synthase, Chain"/>
    <property type="match status" value="1"/>
</dbReference>
<dbReference type="Proteomes" id="UP000289152">
    <property type="component" value="Unassembled WGS sequence"/>
</dbReference>
<dbReference type="PRINTS" id="PR00682">
    <property type="entry name" value="IPNSYNTHASE"/>
</dbReference>
<protein>
    <recommendedName>
        <fullName evidence="2">Fe2OG dioxygenase domain-containing protein</fullName>
    </recommendedName>
</protein>
<dbReference type="Pfam" id="PF14226">
    <property type="entry name" value="DIOX_N"/>
    <property type="match status" value="1"/>
</dbReference>
<dbReference type="OrthoDB" id="406156at2759"/>
<dbReference type="Pfam" id="PF03171">
    <property type="entry name" value="2OG-FeII_Oxy"/>
    <property type="match status" value="1"/>
</dbReference>
<keyword evidence="1" id="KW-0408">Iron</keyword>
<accession>A0A4Q1BVC8</accession>
<dbReference type="InterPro" id="IPR050231">
    <property type="entry name" value="Iron_ascorbate_oxido_reductase"/>
</dbReference>
<name>A0A4Q1BVC8_TREME</name>
<evidence type="ECO:0000259" key="2">
    <source>
        <dbReference type="PROSITE" id="PS51471"/>
    </source>
</evidence>
<dbReference type="InParanoid" id="A0A4Q1BVC8"/>
<proteinExistence type="inferred from homology"/>
<feature type="domain" description="Fe2OG dioxygenase" evidence="2">
    <location>
        <begin position="199"/>
        <end position="309"/>
    </location>
</feature>
<dbReference type="GO" id="GO:0016491">
    <property type="term" value="F:oxidoreductase activity"/>
    <property type="evidence" value="ECO:0007669"/>
    <property type="project" value="UniProtKB-KW"/>
</dbReference>
<evidence type="ECO:0000256" key="1">
    <source>
        <dbReference type="RuleBase" id="RU003682"/>
    </source>
</evidence>
<dbReference type="PANTHER" id="PTHR47990">
    <property type="entry name" value="2-OXOGLUTARATE (2OG) AND FE(II)-DEPENDENT OXYGENASE SUPERFAMILY PROTEIN-RELATED"/>
    <property type="match status" value="1"/>
</dbReference>
<dbReference type="PROSITE" id="PS51471">
    <property type="entry name" value="FE2OG_OXY"/>
    <property type="match status" value="1"/>
</dbReference>
<dbReference type="AlphaFoldDB" id="A0A4Q1BVC8"/>
<dbReference type="SUPFAM" id="SSF51197">
    <property type="entry name" value="Clavaminate synthase-like"/>
    <property type="match status" value="1"/>
</dbReference>
<organism evidence="3 4">
    <name type="scientific">Tremella mesenterica</name>
    <name type="common">Jelly fungus</name>
    <dbReference type="NCBI Taxonomy" id="5217"/>
    <lineage>
        <taxon>Eukaryota</taxon>
        <taxon>Fungi</taxon>
        <taxon>Dikarya</taxon>
        <taxon>Basidiomycota</taxon>
        <taxon>Agaricomycotina</taxon>
        <taxon>Tremellomycetes</taxon>
        <taxon>Tremellales</taxon>
        <taxon>Tremellaceae</taxon>
        <taxon>Tremella</taxon>
    </lineage>
</organism>
<gene>
    <name evidence="3" type="ORF">M231_00697</name>
</gene>
<dbReference type="GO" id="GO:0046872">
    <property type="term" value="F:metal ion binding"/>
    <property type="evidence" value="ECO:0007669"/>
    <property type="project" value="UniProtKB-KW"/>
</dbReference>
<comment type="similarity">
    <text evidence="1">Belongs to the iron/ascorbate-dependent oxidoreductase family.</text>
</comment>
<keyword evidence="1" id="KW-0479">Metal-binding</keyword>
<comment type="caution">
    <text evidence="3">The sequence shown here is derived from an EMBL/GenBank/DDBJ whole genome shotgun (WGS) entry which is preliminary data.</text>
</comment>
<evidence type="ECO:0000313" key="3">
    <source>
        <dbReference type="EMBL" id="RXK41976.1"/>
    </source>
</evidence>
<dbReference type="STRING" id="5217.A0A4Q1BVC8"/>
<reference evidence="3 4" key="1">
    <citation type="submission" date="2016-06" db="EMBL/GenBank/DDBJ databases">
        <title>Evolution of pathogenesis and genome organization in the Tremellales.</title>
        <authorList>
            <person name="Cuomo C."/>
            <person name="Litvintseva A."/>
            <person name="Heitman J."/>
            <person name="Chen Y."/>
            <person name="Sun S."/>
            <person name="Springer D."/>
            <person name="Dromer F."/>
            <person name="Young S."/>
            <person name="Zeng Q."/>
            <person name="Chapman S."/>
            <person name="Gujja S."/>
            <person name="Saif S."/>
            <person name="Birren B."/>
        </authorList>
    </citation>
    <scope>NUCLEOTIDE SEQUENCE [LARGE SCALE GENOMIC DNA]</scope>
    <source>
        <strain evidence="3 4">ATCC 28783</strain>
    </source>
</reference>
<evidence type="ECO:0000313" key="4">
    <source>
        <dbReference type="Proteomes" id="UP000289152"/>
    </source>
</evidence>
<dbReference type="InterPro" id="IPR044861">
    <property type="entry name" value="IPNS-like_FE2OG_OXY"/>
</dbReference>
<dbReference type="EMBL" id="SDIL01000004">
    <property type="protein sequence ID" value="RXK41976.1"/>
    <property type="molecule type" value="Genomic_DNA"/>
</dbReference>
<dbReference type="InterPro" id="IPR027443">
    <property type="entry name" value="IPNS-like_sf"/>
</dbReference>
<keyword evidence="1" id="KW-0560">Oxidoreductase</keyword>
<dbReference type="InterPro" id="IPR026992">
    <property type="entry name" value="DIOX_N"/>
</dbReference>
<sequence>MAEPYVPPTPTEPQPHVPTWIPPPPTDGKGIEFAQLHTIELNLLEDPDPAVVQKLVETAKIAIKEDGFLYLTNYGVSLEQLHRQFSIGQYTYDHITEEEKERLKWNPQGGSYAGYKAPFGWRREKGAPDGIEQFNFYKQQFADLNLVPSCLHPLMEEIAAFVHYLTTSVNRRLLKLFSLVLELPPDWLYENIQSRGGIVADSYFRHALFRPLTEDIKSVGGGALRMNGHTDYGTTTLLFSVPVSSLQIWGRDNKWRYVGYNPGALVINIGETLEIISGGHFKATRHRVVEPPEDQRTFERLSLVLFNASESDMRVQPAYVSPLIQREGCIEEQGVYKEFKALMDKGFPVPTNREWRESQIASIRQVADNPKMKIVLVNGVEMSEQMYHGVKVLLPV</sequence>
<dbReference type="InterPro" id="IPR005123">
    <property type="entry name" value="Oxoglu/Fe-dep_dioxygenase_dom"/>
</dbReference>